<dbReference type="InterPro" id="IPR002885">
    <property type="entry name" value="PPR_rpt"/>
</dbReference>
<dbReference type="EMBL" id="FLQV01000753">
    <property type="protein sequence ID" value="SBS97773.1"/>
    <property type="molecule type" value="Genomic_DNA"/>
</dbReference>
<dbReference type="EMBL" id="FLQU01000597">
    <property type="protein sequence ID" value="SBS87764.1"/>
    <property type="molecule type" value="Genomic_DNA"/>
</dbReference>
<gene>
    <name evidence="5" type="ORF">POVCU1_040860</name>
    <name evidence="4" type="ORF">POVCU2_0044360</name>
</gene>
<dbReference type="PANTHER" id="PTHR47447:SF17">
    <property type="entry name" value="OS12G0638900 PROTEIN"/>
    <property type="match status" value="1"/>
</dbReference>
<evidence type="ECO:0000256" key="2">
    <source>
        <dbReference type="PROSITE-ProRule" id="PRU00708"/>
    </source>
</evidence>
<dbReference type="PANTHER" id="PTHR47447">
    <property type="entry name" value="OS03G0856100 PROTEIN"/>
    <property type="match status" value="1"/>
</dbReference>
<dbReference type="AlphaFoldDB" id="A0A1A8W7V5"/>
<keyword evidence="1" id="KW-0677">Repeat</keyword>
<evidence type="ECO:0000313" key="6">
    <source>
        <dbReference type="Proteomes" id="UP000078546"/>
    </source>
</evidence>
<evidence type="ECO:0000313" key="7">
    <source>
        <dbReference type="Proteomes" id="UP000078560"/>
    </source>
</evidence>
<sequence>MKIKYCYYAFYIIKTILCVRPKGGRNDAILLSYLPNNIFLTKDRKKKKINIIGLFGIVNAKKDKLTKRSSFFCTHLFSGEEEKNGTTDGCKNEDNKPDQLEEVPSEDILKRKGEGKEVERSLVPLNMDWIKVMNLIHASKDVNATTLAFNAALAAVEKKGCLITMIELFEIMKSKNIKPDLISYKLILNICNKYHLAEHAEILFDQMIETDGLKPNYEIYAIMISCFSKIGNGYKAIEFLEKLRNDPFIENIKSIHTNYNNEKIKKWEKIFSEKEIIQQEDIISNQNKYNKEFHEINQKIKNIEKENGKIQYGEYANVIFACNISNLHEQGIKYFEELLTSGKYIPSTFIFENIFDLLSKNGNYKKCLQYYNKLKDDPNLKKNLNVNILNNIIKALSVHNKINIIEDIWNNEYDELLLTPNILSYQIMLNVYSNVDDYEKAFKMFKEMHMKKLLNGNNILPFLYTINAFKNCGIYNYAIYVLRVAKYLALSGFHLLMLYNNAMISCVNAKKYDVIISLYAELITMQEKDPSFQININTLGLVLLAFKELDMKEDFTRLKDLIIQKNYKLTPLCSKLISSTDNS</sequence>
<dbReference type="VEuPathDB" id="PlasmoDB:PocGH01_13053200"/>
<organism evidence="4 7">
    <name type="scientific">Plasmodium ovale curtisi</name>
    <dbReference type="NCBI Taxonomy" id="864141"/>
    <lineage>
        <taxon>Eukaryota</taxon>
        <taxon>Sar</taxon>
        <taxon>Alveolata</taxon>
        <taxon>Apicomplexa</taxon>
        <taxon>Aconoidasida</taxon>
        <taxon>Haemosporida</taxon>
        <taxon>Plasmodiidae</taxon>
        <taxon>Plasmodium</taxon>
        <taxon>Plasmodium (Plasmodium)</taxon>
    </lineage>
</organism>
<dbReference type="Pfam" id="PF13812">
    <property type="entry name" value="PPR_3"/>
    <property type="match status" value="1"/>
</dbReference>
<name>A0A1A8W7V5_PLAOA</name>
<evidence type="ECO:0000313" key="4">
    <source>
        <dbReference type="EMBL" id="SBS87764.1"/>
    </source>
</evidence>
<feature type="region of interest" description="Disordered" evidence="3">
    <location>
        <begin position="81"/>
        <end position="106"/>
    </location>
</feature>
<evidence type="ECO:0000256" key="3">
    <source>
        <dbReference type="SAM" id="MobiDB-lite"/>
    </source>
</evidence>
<dbReference type="PROSITE" id="PS51375">
    <property type="entry name" value="PPR"/>
    <property type="match status" value="1"/>
</dbReference>
<dbReference type="InterPro" id="IPR011990">
    <property type="entry name" value="TPR-like_helical_dom_sf"/>
</dbReference>
<proteinExistence type="predicted"/>
<dbReference type="Proteomes" id="UP000078546">
    <property type="component" value="Unassembled WGS sequence"/>
</dbReference>
<feature type="repeat" description="PPR" evidence="2">
    <location>
        <begin position="421"/>
        <end position="455"/>
    </location>
</feature>
<protein>
    <submittedName>
        <fullName evidence="4">PPR repeat protein</fullName>
    </submittedName>
</protein>
<dbReference type="NCBIfam" id="TIGR00756">
    <property type="entry name" value="PPR"/>
    <property type="match status" value="1"/>
</dbReference>
<accession>A0A1A8W7V5</accession>
<feature type="compositionally biased region" description="Basic and acidic residues" evidence="3">
    <location>
        <begin position="81"/>
        <end position="99"/>
    </location>
</feature>
<dbReference type="Pfam" id="PF01535">
    <property type="entry name" value="PPR"/>
    <property type="match status" value="3"/>
</dbReference>
<dbReference type="Gene3D" id="1.25.40.10">
    <property type="entry name" value="Tetratricopeptide repeat domain"/>
    <property type="match status" value="3"/>
</dbReference>
<dbReference type="Proteomes" id="UP000078560">
    <property type="component" value="Unassembled WGS sequence"/>
</dbReference>
<evidence type="ECO:0000313" key="5">
    <source>
        <dbReference type="EMBL" id="SBS97773.1"/>
    </source>
</evidence>
<reference evidence="4" key="2">
    <citation type="submission" date="2016-05" db="EMBL/GenBank/DDBJ databases">
        <authorList>
            <person name="Lavstsen T."/>
            <person name="Jespersen J.S."/>
        </authorList>
    </citation>
    <scope>NUCLEOTIDE SEQUENCE [LARGE SCALE GENOMIC DNA]</scope>
</reference>
<evidence type="ECO:0000256" key="1">
    <source>
        <dbReference type="ARBA" id="ARBA00022737"/>
    </source>
</evidence>
<reference evidence="6 7" key="1">
    <citation type="submission" date="2016-05" db="EMBL/GenBank/DDBJ databases">
        <authorList>
            <person name="Naeem Raeece"/>
        </authorList>
    </citation>
    <scope>NUCLEOTIDE SEQUENCE [LARGE SCALE GENOMIC DNA]</scope>
</reference>